<dbReference type="PANTHER" id="PTHR35010:SF2">
    <property type="entry name" value="BLL4672 PROTEIN"/>
    <property type="match status" value="1"/>
</dbReference>
<dbReference type="GO" id="GO:0003677">
    <property type="term" value="F:DNA binding"/>
    <property type="evidence" value="ECO:0007669"/>
    <property type="project" value="InterPro"/>
</dbReference>
<dbReference type="Pfam" id="PF13560">
    <property type="entry name" value="HTH_31"/>
    <property type="match status" value="1"/>
</dbReference>
<dbReference type="InterPro" id="IPR041413">
    <property type="entry name" value="MLTR_LBD"/>
</dbReference>
<dbReference type="SUPFAM" id="SSF47413">
    <property type="entry name" value="lambda repressor-like DNA-binding domains"/>
    <property type="match status" value="1"/>
</dbReference>
<dbReference type="Gene3D" id="1.10.260.40">
    <property type="entry name" value="lambda repressor-like DNA-binding domains"/>
    <property type="match status" value="1"/>
</dbReference>
<dbReference type="InterPro" id="IPR001387">
    <property type="entry name" value="Cro/C1-type_HTH"/>
</dbReference>
<gene>
    <name evidence="3" type="ORF">CUT44_21465</name>
</gene>
<dbReference type="Proteomes" id="UP000230407">
    <property type="component" value="Unassembled WGS sequence"/>
</dbReference>
<dbReference type="Pfam" id="PF17765">
    <property type="entry name" value="MLTR_LBD"/>
    <property type="match status" value="1"/>
</dbReference>
<protein>
    <submittedName>
        <fullName evidence="3">Transcriptional regulator</fullName>
    </submittedName>
</protein>
<evidence type="ECO:0000256" key="1">
    <source>
        <dbReference type="SAM" id="MobiDB-lite"/>
    </source>
</evidence>
<keyword evidence="4" id="KW-1185">Reference proteome</keyword>
<name>A0A2M8LV42_9ACTN</name>
<dbReference type="PANTHER" id="PTHR35010">
    <property type="entry name" value="BLL4672 PROTEIN-RELATED"/>
    <property type="match status" value="1"/>
</dbReference>
<dbReference type="AlphaFoldDB" id="A0A2M8LV42"/>
<feature type="region of interest" description="Disordered" evidence="1">
    <location>
        <begin position="14"/>
        <end position="41"/>
    </location>
</feature>
<dbReference type="CDD" id="cd00093">
    <property type="entry name" value="HTH_XRE"/>
    <property type="match status" value="1"/>
</dbReference>
<evidence type="ECO:0000313" key="3">
    <source>
        <dbReference type="EMBL" id="PJE95822.1"/>
    </source>
</evidence>
<dbReference type="PROSITE" id="PS50943">
    <property type="entry name" value="HTH_CROC1"/>
    <property type="match status" value="1"/>
</dbReference>
<organism evidence="3 4">
    <name type="scientific">Streptomyces carminius</name>
    <dbReference type="NCBI Taxonomy" id="2665496"/>
    <lineage>
        <taxon>Bacteria</taxon>
        <taxon>Bacillati</taxon>
        <taxon>Actinomycetota</taxon>
        <taxon>Actinomycetes</taxon>
        <taxon>Kitasatosporales</taxon>
        <taxon>Streptomycetaceae</taxon>
        <taxon>Streptomyces</taxon>
    </lineage>
</organism>
<dbReference type="Gene3D" id="3.30.450.180">
    <property type="match status" value="1"/>
</dbReference>
<evidence type="ECO:0000313" key="4">
    <source>
        <dbReference type="Proteomes" id="UP000230407"/>
    </source>
</evidence>
<evidence type="ECO:0000259" key="2">
    <source>
        <dbReference type="PROSITE" id="PS50943"/>
    </source>
</evidence>
<dbReference type="SMART" id="SM00530">
    <property type="entry name" value="HTH_XRE"/>
    <property type="match status" value="1"/>
</dbReference>
<feature type="domain" description="HTH cro/C1-type" evidence="2">
    <location>
        <begin position="37"/>
        <end position="88"/>
    </location>
</feature>
<dbReference type="InterPro" id="IPR010982">
    <property type="entry name" value="Lambda_DNA-bd_dom_sf"/>
</dbReference>
<comment type="caution">
    <text evidence="3">The sequence shown here is derived from an EMBL/GenBank/DDBJ whole genome shotgun (WGS) entry which is preliminary data.</text>
</comment>
<accession>A0A2M8LV42</accession>
<reference evidence="3 4" key="1">
    <citation type="submission" date="2017-11" db="EMBL/GenBank/DDBJ databases">
        <title>Streptomyces carmine sp. nov., a novel actinomycete isolated from Sophora alopecuroides in Xinjiang, China.</title>
        <authorList>
            <person name="Wang Y."/>
            <person name="Luo X."/>
            <person name="Wan C."/>
            <person name="Zhang L."/>
        </authorList>
    </citation>
    <scope>NUCLEOTIDE SEQUENCE [LARGE SCALE GENOMIC DNA]</scope>
    <source>
        <strain evidence="3 4">TRM SA0054</strain>
    </source>
</reference>
<sequence>MGIMSARTRADFGSYLRERRSKATPPERPDGRRLSRRQVPGLRRQELAEAAGISVEYCTRLEQGRVAHPSREVLAALARALGLLSAQRDHLFRLAGELPPEPAAPDSEIRPGLDRLLRGFGDSIPVTVHDGRLDVLARNAAATEILGEPPTTGRYGRNIVHQGFAATARRILGNEGADRYARWATAELRSAIGRYPDDKRLRGLVAELSATSGDFRRHWARGEVAAERSGVKRLRHPTRGWLTFQSEMLHDTARDHWIVIYAPAT</sequence>
<dbReference type="EMBL" id="PGGW01000061">
    <property type="protein sequence ID" value="PJE95822.1"/>
    <property type="molecule type" value="Genomic_DNA"/>
</dbReference>
<proteinExistence type="predicted"/>